<reference evidence="14 15" key="1">
    <citation type="submission" date="2020-08" db="EMBL/GenBank/DDBJ databases">
        <title>Genomic Encyclopedia of Type Strains, Phase IV (KMG-IV): sequencing the most valuable type-strain genomes for metagenomic binning, comparative biology and taxonomic classification.</title>
        <authorList>
            <person name="Goeker M."/>
        </authorList>
    </citation>
    <scope>NUCLEOTIDE SEQUENCE [LARGE SCALE GENOMIC DNA]</scope>
    <source>
        <strain evidence="14 15">DSM 103737</strain>
    </source>
</reference>
<comment type="catalytic activity">
    <reaction evidence="1">
        <text>ATP + protein L-histidine = ADP + protein N-phospho-L-histidine.</text>
        <dbReference type="EC" id="2.7.13.3"/>
    </reaction>
</comment>
<dbReference type="RefSeq" id="WP_183315417.1">
    <property type="nucleotide sequence ID" value="NZ_JACIEN010000001.1"/>
</dbReference>
<dbReference type="InterPro" id="IPR013727">
    <property type="entry name" value="2CSK_N"/>
</dbReference>
<accession>A0A840BTX5</accession>
<evidence type="ECO:0000259" key="13">
    <source>
        <dbReference type="PROSITE" id="PS50885"/>
    </source>
</evidence>
<dbReference type="Pfam" id="PF02518">
    <property type="entry name" value="HATPase_c"/>
    <property type="match status" value="1"/>
</dbReference>
<dbReference type="Pfam" id="PF08521">
    <property type="entry name" value="2CSK_N"/>
    <property type="match status" value="1"/>
</dbReference>
<dbReference type="EMBL" id="JACIEN010000001">
    <property type="protein sequence ID" value="MBB4015132.1"/>
    <property type="molecule type" value="Genomic_DNA"/>
</dbReference>
<evidence type="ECO:0000256" key="1">
    <source>
        <dbReference type="ARBA" id="ARBA00000085"/>
    </source>
</evidence>
<evidence type="ECO:0000256" key="7">
    <source>
        <dbReference type="ARBA" id="ARBA00022777"/>
    </source>
</evidence>
<dbReference type="InterPro" id="IPR004358">
    <property type="entry name" value="Sig_transdc_His_kin-like_C"/>
</dbReference>
<dbReference type="CDD" id="cd00075">
    <property type="entry name" value="HATPase"/>
    <property type="match status" value="1"/>
</dbReference>
<dbReference type="SMART" id="SM00387">
    <property type="entry name" value="HATPase_c"/>
    <property type="match status" value="1"/>
</dbReference>
<evidence type="ECO:0000256" key="3">
    <source>
        <dbReference type="ARBA" id="ARBA00012438"/>
    </source>
</evidence>
<keyword evidence="10 11" id="KW-0472">Membrane</keyword>
<evidence type="ECO:0000256" key="5">
    <source>
        <dbReference type="ARBA" id="ARBA00022679"/>
    </source>
</evidence>
<keyword evidence="9" id="KW-0902">Two-component regulatory system</keyword>
<feature type="domain" description="Histidine kinase" evidence="12">
    <location>
        <begin position="247"/>
        <end position="456"/>
    </location>
</feature>
<feature type="transmembrane region" description="Helical" evidence="11">
    <location>
        <begin position="168"/>
        <end position="187"/>
    </location>
</feature>
<name>A0A840BTX5_9HYPH</name>
<evidence type="ECO:0000256" key="2">
    <source>
        <dbReference type="ARBA" id="ARBA00004370"/>
    </source>
</evidence>
<comment type="caution">
    <text evidence="14">The sequence shown here is derived from an EMBL/GenBank/DDBJ whole genome shotgun (WGS) entry which is preliminary data.</text>
</comment>
<dbReference type="InterPro" id="IPR050428">
    <property type="entry name" value="TCS_sensor_his_kinase"/>
</dbReference>
<dbReference type="Proteomes" id="UP000577362">
    <property type="component" value="Unassembled WGS sequence"/>
</dbReference>
<comment type="subcellular location">
    <subcellularLocation>
        <location evidence="2">Membrane</location>
    </subcellularLocation>
</comment>
<evidence type="ECO:0000313" key="14">
    <source>
        <dbReference type="EMBL" id="MBB4015132.1"/>
    </source>
</evidence>
<dbReference type="Pfam" id="PF00512">
    <property type="entry name" value="HisKA"/>
    <property type="match status" value="1"/>
</dbReference>
<evidence type="ECO:0000259" key="12">
    <source>
        <dbReference type="PROSITE" id="PS50109"/>
    </source>
</evidence>
<keyword evidence="6 11" id="KW-0812">Transmembrane</keyword>
<protein>
    <recommendedName>
        <fullName evidence="3">histidine kinase</fullName>
        <ecNumber evidence="3">2.7.13.3</ecNumber>
    </recommendedName>
</protein>
<keyword evidence="7 14" id="KW-0418">Kinase</keyword>
<dbReference type="EC" id="2.7.13.3" evidence="3"/>
<evidence type="ECO:0000256" key="6">
    <source>
        <dbReference type="ARBA" id="ARBA00022692"/>
    </source>
</evidence>
<dbReference type="InterPro" id="IPR003594">
    <property type="entry name" value="HATPase_dom"/>
</dbReference>
<dbReference type="PRINTS" id="PR00344">
    <property type="entry name" value="BCTRLSENSOR"/>
</dbReference>
<dbReference type="PANTHER" id="PTHR45436:SF1">
    <property type="entry name" value="SENSOR PROTEIN QSEC"/>
    <property type="match status" value="1"/>
</dbReference>
<dbReference type="PROSITE" id="PS50885">
    <property type="entry name" value="HAMP"/>
    <property type="match status" value="1"/>
</dbReference>
<dbReference type="SUPFAM" id="SSF55874">
    <property type="entry name" value="ATPase domain of HSP90 chaperone/DNA topoisomerase II/histidine kinase"/>
    <property type="match status" value="1"/>
</dbReference>
<dbReference type="AlphaFoldDB" id="A0A840BTX5"/>
<keyword evidence="4" id="KW-0597">Phosphoprotein</keyword>
<dbReference type="InterPro" id="IPR005467">
    <property type="entry name" value="His_kinase_dom"/>
</dbReference>
<evidence type="ECO:0000256" key="10">
    <source>
        <dbReference type="ARBA" id="ARBA00023136"/>
    </source>
</evidence>
<dbReference type="InterPro" id="IPR003660">
    <property type="entry name" value="HAMP_dom"/>
</dbReference>
<evidence type="ECO:0000313" key="15">
    <source>
        <dbReference type="Proteomes" id="UP000577362"/>
    </source>
</evidence>
<evidence type="ECO:0000256" key="8">
    <source>
        <dbReference type="ARBA" id="ARBA00022989"/>
    </source>
</evidence>
<dbReference type="SMART" id="SM00388">
    <property type="entry name" value="HisKA"/>
    <property type="match status" value="1"/>
</dbReference>
<feature type="domain" description="HAMP" evidence="13">
    <location>
        <begin position="188"/>
        <end position="239"/>
    </location>
</feature>
<keyword evidence="15" id="KW-1185">Reference proteome</keyword>
<dbReference type="CDD" id="cd00082">
    <property type="entry name" value="HisKA"/>
    <property type="match status" value="1"/>
</dbReference>
<dbReference type="PROSITE" id="PS50109">
    <property type="entry name" value="HIS_KIN"/>
    <property type="match status" value="1"/>
</dbReference>
<dbReference type="SUPFAM" id="SSF47384">
    <property type="entry name" value="Homodimeric domain of signal transducing histidine kinase"/>
    <property type="match status" value="1"/>
</dbReference>
<keyword evidence="8 11" id="KW-1133">Transmembrane helix</keyword>
<evidence type="ECO:0000256" key="4">
    <source>
        <dbReference type="ARBA" id="ARBA00022553"/>
    </source>
</evidence>
<evidence type="ECO:0000256" key="9">
    <source>
        <dbReference type="ARBA" id="ARBA00023012"/>
    </source>
</evidence>
<evidence type="ECO:0000256" key="11">
    <source>
        <dbReference type="SAM" id="Phobius"/>
    </source>
</evidence>
<dbReference type="Gene3D" id="1.10.287.130">
    <property type="match status" value="1"/>
</dbReference>
<proteinExistence type="predicted"/>
<dbReference type="InterPro" id="IPR036097">
    <property type="entry name" value="HisK_dim/P_sf"/>
</dbReference>
<dbReference type="PANTHER" id="PTHR45436">
    <property type="entry name" value="SENSOR HISTIDINE KINASE YKOH"/>
    <property type="match status" value="1"/>
</dbReference>
<organism evidence="14 15">
    <name type="scientific">Chelatococcus caeni</name>
    <dbReference type="NCBI Taxonomy" id="1348468"/>
    <lineage>
        <taxon>Bacteria</taxon>
        <taxon>Pseudomonadati</taxon>
        <taxon>Pseudomonadota</taxon>
        <taxon>Alphaproteobacteria</taxon>
        <taxon>Hyphomicrobiales</taxon>
        <taxon>Chelatococcaceae</taxon>
        <taxon>Chelatococcus</taxon>
    </lineage>
</organism>
<dbReference type="InterPro" id="IPR036890">
    <property type="entry name" value="HATPase_C_sf"/>
</dbReference>
<sequence>MARREPSLFARLIVLIALVLAAGAAALTTAAWYYARAAANEAYDRLLVGAAYQMAEAVHVQDGALTVEVPMSAFELLALSERDRIFYRIVDTSGRTLTGYGDLPLPGDDAPAPDRPALSNGTFMGVPVRLVRAARAFADPAVQGRVDVVVAQTIEARTALARELTLRAVALILAMSTLALGGTIFAIRHALKPMARVGAALRERDPHDVTPVTVATPRELRPFVSAINTFIARLKSRMDLMQQFVADTAHQIRTPLAALKSQVDLLSHHLGEPQARQHLARVEERVDQLSRLVGQLLSHAMISHRAAAVPFTPVDVTETVRRAIREAVPDTLDRDILTALEVPPKPIEVRGDAISLKEAVKNVIDNAVRHGAVTRLTVRLHEENGMVEIEVEDDGPGIAPELWPRVVERFGSPSPAGSGLGLSIAADVLAAHGGSIGFRRGNEDGFAVVMRIAGRGP</sequence>
<dbReference type="GO" id="GO:0005886">
    <property type="term" value="C:plasma membrane"/>
    <property type="evidence" value="ECO:0007669"/>
    <property type="project" value="TreeGrafter"/>
</dbReference>
<feature type="transmembrane region" description="Helical" evidence="11">
    <location>
        <begin position="12"/>
        <end position="35"/>
    </location>
</feature>
<keyword evidence="5 14" id="KW-0808">Transferase</keyword>
<dbReference type="Gene3D" id="3.30.565.10">
    <property type="entry name" value="Histidine kinase-like ATPase, C-terminal domain"/>
    <property type="match status" value="1"/>
</dbReference>
<dbReference type="InterPro" id="IPR003661">
    <property type="entry name" value="HisK_dim/P_dom"/>
</dbReference>
<dbReference type="GO" id="GO:0000155">
    <property type="term" value="F:phosphorelay sensor kinase activity"/>
    <property type="evidence" value="ECO:0007669"/>
    <property type="project" value="InterPro"/>
</dbReference>
<gene>
    <name evidence="14" type="ORF">GGR16_000138</name>
</gene>